<dbReference type="GO" id="GO:0016929">
    <property type="term" value="F:deSUMOylase activity"/>
    <property type="evidence" value="ECO:0007669"/>
    <property type="project" value="TreeGrafter"/>
</dbReference>
<accession>A0A3M7RSQ2</accession>
<dbReference type="AlphaFoldDB" id="A0A3M7RSQ2"/>
<dbReference type="InterPro" id="IPR038765">
    <property type="entry name" value="Papain-like_cys_pep_sf"/>
</dbReference>
<dbReference type="PANTHER" id="PTHR12606">
    <property type="entry name" value="SENTRIN/SUMO-SPECIFIC PROTEASE"/>
    <property type="match status" value="1"/>
</dbReference>
<dbReference type="PANTHER" id="PTHR12606:SF141">
    <property type="entry name" value="GH15225P-RELATED"/>
    <property type="match status" value="1"/>
</dbReference>
<dbReference type="Proteomes" id="UP000276133">
    <property type="component" value="Unassembled WGS sequence"/>
</dbReference>
<comment type="similarity">
    <text evidence="1">Belongs to the peptidase C48 family.</text>
</comment>
<dbReference type="OrthoDB" id="10055649at2759"/>
<evidence type="ECO:0000256" key="3">
    <source>
        <dbReference type="ARBA" id="ARBA00022801"/>
    </source>
</evidence>
<dbReference type="Gene3D" id="3.40.395.10">
    <property type="entry name" value="Adenoviral Proteinase, Chain A"/>
    <property type="match status" value="1"/>
</dbReference>
<dbReference type="GO" id="GO:0005634">
    <property type="term" value="C:nucleus"/>
    <property type="evidence" value="ECO:0007669"/>
    <property type="project" value="TreeGrafter"/>
</dbReference>
<proteinExistence type="inferred from homology"/>
<dbReference type="EMBL" id="REGN01002708">
    <property type="protein sequence ID" value="RNA26603.1"/>
    <property type="molecule type" value="Genomic_DNA"/>
</dbReference>
<protein>
    <submittedName>
        <fullName evidence="6">Sentrin-specific protease 1-like</fullName>
    </submittedName>
</protein>
<name>A0A3M7RSQ2_BRAPC</name>
<dbReference type="STRING" id="10195.A0A3M7RSQ2"/>
<evidence type="ECO:0000256" key="1">
    <source>
        <dbReference type="ARBA" id="ARBA00005234"/>
    </source>
</evidence>
<keyword evidence="4" id="KW-0788">Thiol protease</keyword>
<dbReference type="GO" id="GO:0006508">
    <property type="term" value="P:proteolysis"/>
    <property type="evidence" value="ECO:0007669"/>
    <property type="project" value="UniProtKB-KW"/>
</dbReference>
<keyword evidence="2 6" id="KW-0645">Protease</keyword>
<evidence type="ECO:0000259" key="5">
    <source>
        <dbReference type="PROSITE" id="PS50600"/>
    </source>
</evidence>
<gene>
    <name evidence="6" type="ORF">BpHYR1_015474</name>
</gene>
<dbReference type="SUPFAM" id="SSF54001">
    <property type="entry name" value="Cysteine proteinases"/>
    <property type="match status" value="1"/>
</dbReference>
<feature type="domain" description="Ubiquitin-like protease family profile" evidence="5">
    <location>
        <begin position="684"/>
        <end position="836"/>
    </location>
</feature>
<reference evidence="6 7" key="1">
    <citation type="journal article" date="2018" name="Sci. Rep.">
        <title>Genomic signatures of local adaptation to the degree of environmental predictability in rotifers.</title>
        <authorList>
            <person name="Franch-Gras L."/>
            <person name="Hahn C."/>
            <person name="Garcia-Roger E.M."/>
            <person name="Carmona M.J."/>
            <person name="Serra M."/>
            <person name="Gomez A."/>
        </authorList>
    </citation>
    <scope>NUCLEOTIDE SEQUENCE [LARGE SCALE GENOMIC DNA]</scope>
    <source>
        <strain evidence="6">HYR1</strain>
    </source>
</reference>
<evidence type="ECO:0000256" key="4">
    <source>
        <dbReference type="ARBA" id="ARBA00022807"/>
    </source>
</evidence>
<dbReference type="GO" id="GO:0016926">
    <property type="term" value="P:protein desumoylation"/>
    <property type="evidence" value="ECO:0007669"/>
    <property type="project" value="TreeGrafter"/>
</dbReference>
<evidence type="ECO:0000313" key="6">
    <source>
        <dbReference type="EMBL" id="RNA26603.1"/>
    </source>
</evidence>
<sequence length="867" mass="101362">MTFNYLGDRVNDPASENLSQDKNFFEISIPNEAEFHLNETDWSKLKTIQRRHRFQRGEWEDFFVAGLKQSNKYCVFAFKDHYVNQANVRKRHAKMQDGQVMSTKMSSSDKKLFSASGYCVFEDCSIKFCLKMNDKLMVHVFYTGKIKHSSTEVNARHFRGKSREELRDILKNSTPTKEFLSRVCSSNIIAGNADYIGKSTSVYKKISAEAKDCYQSLIVLRDFYAEKWATKPLKGYIHLIQHVPGSIVCFNYEQCCIFGSAEKKHVFFISQFRKDLISTTIHSKNFQPYELSLCKEGSVVPLSCMLSTETCSRDCLTQWLGMFYRKAGYGKKIFNFVTDFSMNMVESVVEVFGLETYESYCRKFFNSEERLDQSMAVYVRVCQNQFLYQLDKILKEYYSFGTNYTFGMHAFSCLVNSENLGELEQALYSIMVILYNKNVNSLVENSFRYLKNKLGHYEKKENFFVFGTNRTHFVSGPEHFSPKFKADFIFCQFAEKVFQKCVQDSNNIKEHGIKNSRQSHKLLYNFVQNFSYAMPLWTRLAHGLQPTLSNQYTRFENMSKCFFNSEPVDSFIRKYEESNELAVLGEFAKRSKTNEPETSKSIIDILVNEQNVDQDGLGDSEPRLKNSKNELIKPKIVKKVKKDQNFESTCCFSLVSLNDADMDELEKEIVIERQHHIVSNEFGFELTKEDLDVFETGSLLNSNLIQFYLRLIRLGCSDSVFIYPLSFYPNLKYGFNESVELGEHFNLFKFELILVPIQKTDHWALAAIDLKNKKISYFDSMMVNDMDCLKILNEFIQKEYLKLNSEEFNCENWKNVVKQINLRDSGIFMLFYAKKLIQKEKLLVSEDQVEQFRNQVKKEIFDHVFKL</sequence>
<dbReference type="PROSITE" id="PS50600">
    <property type="entry name" value="ULP_PROTEASE"/>
    <property type="match status" value="1"/>
</dbReference>
<organism evidence="6 7">
    <name type="scientific">Brachionus plicatilis</name>
    <name type="common">Marine rotifer</name>
    <name type="synonym">Brachionus muelleri</name>
    <dbReference type="NCBI Taxonomy" id="10195"/>
    <lineage>
        <taxon>Eukaryota</taxon>
        <taxon>Metazoa</taxon>
        <taxon>Spiralia</taxon>
        <taxon>Gnathifera</taxon>
        <taxon>Rotifera</taxon>
        <taxon>Eurotatoria</taxon>
        <taxon>Monogononta</taxon>
        <taxon>Pseudotrocha</taxon>
        <taxon>Ploima</taxon>
        <taxon>Brachionidae</taxon>
        <taxon>Brachionus</taxon>
    </lineage>
</organism>
<evidence type="ECO:0000313" key="7">
    <source>
        <dbReference type="Proteomes" id="UP000276133"/>
    </source>
</evidence>
<dbReference type="InterPro" id="IPR003653">
    <property type="entry name" value="Peptidase_C48_C"/>
</dbReference>
<comment type="caution">
    <text evidence="6">The sequence shown here is derived from an EMBL/GenBank/DDBJ whole genome shotgun (WGS) entry which is preliminary data.</text>
</comment>
<keyword evidence="3" id="KW-0378">Hydrolase</keyword>
<keyword evidence="7" id="KW-1185">Reference proteome</keyword>
<evidence type="ECO:0000256" key="2">
    <source>
        <dbReference type="ARBA" id="ARBA00022670"/>
    </source>
</evidence>
<dbReference type="Pfam" id="PF02902">
    <property type="entry name" value="Peptidase_C48"/>
    <property type="match status" value="1"/>
</dbReference>